<protein>
    <recommendedName>
        <fullName evidence="7">HTH cro/C1-type domain-containing protein</fullName>
    </recommendedName>
</protein>
<keyword evidence="5 6" id="KW-0472">Membrane</keyword>
<organism evidence="8 9">
    <name type="scientific">Hymenobacter algoricola</name>
    <dbReference type="NCBI Taxonomy" id="486267"/>
    <lineage>
        <taxon>Bacteria</taxon>
        <taxon>Pseudomonadati</taxon>
        <taxon>Bacteroidota</taxon>
        <taxon>Cytophagia</taxon>
        <taxon>Cytophagales</taxon>
        <taxon>Hymenobacteraceae</taxon>
        <taxon>Hymenobacter</taxon>
    </lineage>
</organism>
<dbReference type="EMBL" id="BAABDH010000103">
    <property type="protein sequence ID" value="GAA3947719.1"/>
    <property type="molecule type" value="Genomic_DNA"/>
</dbReference>
<evidence type="ECO:0000313" key="9">
    <source>
        <dbReference type="Proteomes" id="UP001499909"/>
    </source>
</evidence>
<comment type="subcellular location">
    <subcellularLocation>
        <location evidence="1">Membrane</location>
        <topology evidence="1">Multi-pass membrane protein</topology>
    </subcellularLocation>
</comment>
<dbReference type="Pfam" id="PF09685">
    <property type="entry name" value="MamF_MmsF"/>
    <property type="match status" value="1"/>
</dbReference>
<proteinExistence type="predicted"/>
<keyword evidence="2 6" id="KW-0812">Transmembrane</keyword>
<keyword evidence="4" id="KW-0238">DNA-binding</keyword>
<evidence type="ECO:0000256" key="1">
    <source>
        <dbReference type="ARBA" id="ARBA00004141"/>
    </source>
</evidence>
<dbReference type="PANTHER" id="PTHR46797:SF1">
    <property type="entry name" value="METHYLPHOSPHONATE SYNTHASE"/>
    <property type="match status" value="1"/>
</dbReference>
<dbReference type="SUPFAM" id="SSF47413">
    <property type="entry name" value="lambda repressor-like DNA-binding domains"/>
    <property type="match status" value="1"/>
</dbReference>
<keyword evidence="3 6" id="KW-1133">Transmembrane helix</keyword>
<dbReference type="Proteomes" id="UP001499909">
    <property type="component" value="Unassembled WGS sequence"/>
</dbReference>
<name>A0ABP7NI72_9BACT</name>
<gene>
    <name evidence="8" type="ORF">GCM10022406_31890</name>
</gene>
<evidence type="ECO:0000256" key="5">
    <source>
        <dbReference type="ARBA" id="ARBA00023136"/>
    </source>
</evidence>
<dbReference type="InterPro" id="IPR001387">
    <property type="entry name" value="Cro/C1-type_HTH"/>
</dbReference>
<evidence type="ECO:0000256" key="6">
    <source>
        <dbReference type="SAM" id="Phobius"/>
    </source>
</evidence>
<dbReference type="Pfam" id="PF01381">
    <property type="entry name" value="HTH_3"/>
    <property type="match status" value="1"/>
</dbReference>
<feature type="domain" description="HTH cro/C1-type" evidence="7">
    <location>
        <begin position="7"/>
        <end position="61"/>
    </location>
</feature>
<accession>A0ABP7NI72</accession>
<feature type="transmembrane region" description="Helical" evidence="6">
    <location>
        <begin position="177"/>
        <end position="198"/>
    </location>
</feature>
<evidence type="ECO:0000256" key="3">
    <source>
        <dbReference type="ARBA" id="ARBA00022989"/>
    </source>
</evidence>
<evidence type="ECO:0000256" key="2">
    <source>
        <dbReference type="ARBA" id="ARBA00022692"/>
    </source>
</evidence>
<dbReference type="InterPro" id="IPR010982">
    <property type="entry name" value="Lambda_DNA-bd_dom_sf"/>
</dbReference>
<dbReference type="Gene3D" id="1.10.260.40">
    <property type="entry name" value="lambda repressor-like DNA-binding domains"/>
    <property type="match status" value="1"/>
</dbReference>
<feature type="transmembrane region" description="Helical" evidence="6">
    <location>
        <begin position="145"/>
        <end position="165"/>
    </location>
</feature>
<dbReference type="RefSeq" id="WP_345116155.1">
    <property type="nucleotide sequence ID" value="NZ_BAABDH010000103.1"/>
</dbReference>
<dbReference type="SMART" id="SM00530">
    <property type="entry name" value="HTH_XRE"/>
    <property type="match status" value="1"/>
</dbReference>
<feature type="transmembrane region" description="Helical" evidence="6">
    <location>
        <begin position="101"/>
        <end position="124"/>
    </location>
</feature>
<dbReference type="PROSITE" id="PS50943">
    <property type="entry name" value="HTH_CROC1"/>
    <property type="match status" value="1"/>
</dbReference>
<dbReference type="CDD" id="cd00093">
    <property type="entry name" value="HTH_XRE"/>
    <property type="match status" value="1"/>
</dbReference>
<dbReference type="InterPro" id="IPR019109">
    <property type="entry name" value="MamF_MmsF"/>
</dbReference>
<evidence type="ECO:0000256" key="4">
    <source>
        <dbReference type="ARBA" id="ARBA00023125"/>
    </source>
</evidence>
<sequence length="212" mass="23157">MFSAARIQTIRKSKGYSQELLAEQSGVSLRTIQRVEQGDTVPRGHTVQALAAALGVALEDFRPEPSPVVRTDNSLTPAASPALVLLPVAPALRADPDFVQLLNLSALSFLALPFLNILVPLLLWRGRRHTTADVAAVGRRVLGFQVLWQAGCAAAYLLLALGQLVSNHYFHTVWRSGYVVIFALSYGLNVAVIGHAAWRLRRGEQDVYPVRL</sequence>
<evidence type="ECO:0000259" key="7">
    <source>
        <dbReference type="PROSITE" id="PS50943"/>
    </source>
</evidence>
<dbReference type="PANTHER" id="PTHR46797">
    <property type="entry name" value="HTH-TYPE TRANSCRIPTIONAL REGULATOR"/>
    <property type="match status" value="1"/>
</dbReference>
<dbReference type="InterPro" id="IPR050807">
    <property type="entry name" value="TransReg_Diox_bact_type"/>
</dbReference>
<comment type="caution">
    <text evidence="8">The sequence shown here is derived from an EMBL/GenBank/DDBJ whole genome shotgun (WGS) entry which is preliminary data.</text>
</comment>
<evidence type="ECO:0000313" key="8">
    <source>
        <dbReference type="EMBL" id="GAA3947719.1"/>
    </source>
</evidence>
<keyword evidence="9" id="KW-1185">Reference proteome</keyword>
<reference evidence="9" key="1">
    <citation type="journal article" date="2019" name="Int. J. Syst. Evol. Microbiol.">
        <title>The Global Catalogue of Microorganisms (GCM) 10K type strain sequencing project: providing services to taxonomists for standard genome sequencing and annotation.</title>
        <authorList>
            <consortium name="The Broad Institute Genomics Platform"/>
            <consortium name="The Broad Institute Genome Sequencing Center for Infectious Disease"/>
            <person name="Wu L."/>
            <person name="Ma J."/>
        </authorList>
    </citation>
    <scope>NUCLEOTIDE SEQUENCE [LARGE SCALE GENOMIC DNA]</scope>
    <source>
        <strain evidence="9">JCM 17214</strain>
    </source>
</reference>